<evidence type="ECO:0000313" key="2">
    <source>
        <dbReference type="EMBL" id="GBP44971.1"/>
    </source>
</evidence>
<keyword evidence="1" id="KW-0472">Membrane</keyword>
<gene>
    <name evidence="2" type="ORF">EVAR_33398_1</name>
</gene>
<accession>A0A4C1W1M9</accession>
<keyword evidence="1" id="KW-1133">Transmembrane helix</keyword>
<proteinExistence type="predicted"/>
<evidence type="ECO:0000313" key="3">
    <source>
        <dbReference type="Proteomes" id="UP000299102"/>
    </source>
</evidence>
<evidence type="ECO:0000256" key="1">
    <source>
        <dbReference type="SAM" id="Phobius"/>
    </source>
</evidence>
<name>A0A4C1W1M9_EUMVA</name>
<keyword evidence="3" id="KW-1185">Reference proteome</keyword>
<protein>
    <submittedName>
        <fullName evidence="2">Uncharacterized protein</fullName>
    </submittedName>
</protein>
<sequence length="307" mass="33594">MGSLKSDATPYLRYFAGITHGAHLKYEVSFTVLGPLMEFSCTAPPLEEAIDLTKRQRLHRNDISLSAINCMGRAYLSSLWTREGYRDNGCAERAGGGGRRAGAPRAPDNVSVRGDICAQLLPTYCSYLYGFTIFIVIPSASAAVRLFWPEVLFFAILPPTTILIQIGGLVLEFSSLAWCGLQLELAAACPRAAATPSSPLLAGAVRPRHKTRYKPPRHRRRPHRRRRARRYISANLLKSTFPTNTNTVTKSRIAAVWARGAGGGRRAAGGGCAASPETLSDLCPAGRYFIRRAPQENYKFPVSQPGE</sequence>
<comment type="caution">
    <text evidence="2">The sequence shown here is derived from an EMBL/GenBank/DDBJ whole genome shotgun (WGS) entry which is preliminary data.</text>
</comment>
<dbReference type="AlphaFoldDB" id="A0A4C1W1M9"/>
<keyword evidence="1" id="KW-0812">Transmembrane</keyword>
<reference evidence="2 3" key="1">
    <citation type="journal article" date="2019" name="Commun. Biol.">
        <title>The bagworm genome reveals a unique fibroin gene that provides high tensile strength.</title>
        <authorList>
            <person name="Kono N."/>
            <person name="Nakamura H."/>
            <person name="Ohtoshi R."/>
            <person name="Tomita M."/>
            <person name="Numata K."/>
            <person name="Arakawa K."/>
        </authorList>
    </citation>
    <scope>NUCLEOTIDE SEQUENCE [LARGE SCALE GENOMIC DNA]</scope>
</reference>
<feature type="transmembrane region" description="Helical" evidence="1">
    <location>
        <begin position="127"/>
        <end position="144"/>
    </location>
</feature>
<dbReference type="Proteomes" id="UP000299102">
    <property type="component" value="Unassembled WGS sequence"/>
</dbReference>
<organism evidence="2 3">
    <name type="scientific">Eumeta variegata</name>
    <name type="common">Bagworm moth</name>
    <name type="synonym">Eumeta japonica</name>
    <dbReference type="NCBI Taxonomy" id="151549"/>
    <lineage>
        <taxon>Eukaryota</taxon>
        <taxon>Metazoa</taxon>
        <taxon>Ecdysozoa</taxon>
        <taxon>Arthropoda</taxon>
        <taxon>Hexapoda</taxon>
        <taxon>Insecta</taxon>
        <taxon>Pterygota</taxon>
        <taxon>Neoptera</taxon>
        <taxon>Endopterygota</taxon>
        <taxon>Lepidoptera</taxon>
        <taxon>Glossata</taxon>
        <taxon>Ditrysia</taxon>
        <taxon>Tineoidea</taxon>
        <taxon>Psychidae</taxon>
        <taxon>Oiketicinae</taxon>
        <taxon>Eumeta</taxon>
    </lineage>
</organism>
<dbReference type="EMBL" id="BGZK01000462">
    <property type="protein sequence ID" value="GBP44971.1"/>
    <property type="molecule type" value="Genomic_DNA"/>
</dbReference>